<accession>A0A8J5WFD8</accession>
<dbReference type="PANTHER" id="PTHR35135:SF3">
    <property type="entry name" value="OS05G0517800 PROTEIN"/>
    <property type="match status" value="1"/>
</dbReference>
<reference evidence="1" key="1">
    <citation type="journal article" date="2021" name="bioRxiv">
        <title>Whole Genome Assembly and Annotation of Northern Wild Rice, Zizania palustris L., Supports a Whole Genome Duplication in the Zizania Genus.</title>
        <authorList>
            <person name="Haas M."/>
            <person name="Kono T."/>
            <person name="Macchietto M."/>
            <person name="Millas R."/>
            <person name="McGilp L."/>
            <person name="Shao M."/>
            <person name="Duquette J."/>
            <person name="Hirsch C.N."/>
            <person name="Kimball J."/>
        </authorList>
    </citation>
    <scope>NUCLEOTIDE SEQUENCE</scope>
    <source>
        <tissue evidence="1">Fresh leaf tissue</tissue>
    </source>
</reference>
<comment type="caution">
    <text evidence="1">The sequence shown here is derived from an EMBL/GenBank/DDBJ whole genome shotgun (WGS) entry which is preliminary data.</text>
</comment>
<dbReference type="Proteomes" id="UP000729402">
    <property type="component" value="Unassembled WGS sequence"/>
</dbReference>
<sequence length="194" mass="21937">MIWRGELLPALPRSSRRPAIEEQIEVVMGVSPLRTHPASVHVVGVGTAVLPLRSDVKQSAFIFRRNVRHIRKWLEEESVSAANQGISTHGRSAEMEDACTAVPRSADVLVRLLASRWDLDGLGLEADALRLPARILRPQTRNSMQLQSGENCLYDKGKRTYQIGRSLDVERDLQKTDKESSRQGKFIIYLFFQF</sequence>
<protein>
    <submittedName>
        <fullName evidence="1">Uncharacterized protein</fullName>
    </submittedName>
</protein>
<keyword evidence="2" id="KW-1185">Reference proteome</keyword>
<dbReference type="PANTHER" id="PTHR35135">
    <property type="entry name" value="OS05G0517800 PROTEIN"/>
    <property type="match status" value="1"/>
</dbReference>
<dbReference type="OrthoDB" id="2019035at2759"/>
<reference evidence="1" key="2">
    <citation type="submission" date="2021-02" db="EMBL/GenBank/DDBJ databases">
        <authorList>
            <person name="Kimball J.A."/>
            <person name="Haas M.W."/>
            <person name="Macchietto M."/>
            <person name="Kono T."/>
            <person name="Duquette J."/>
            <person name="Shao M."/>
        </authorList>
    </citation>
    <scope>NUCLEOTIDE SEQUENCE</scope>
    <source>
        <tissue evidence="1">Fresh leaf tissue</tissue>
    </source>
</reference>
<dbReference type="AlphaFoldDB" id="A0A8J5WFD8"/>
<gene>
    <name evidence="1" type="ORF">GUJ93_ZPchr0010g7392</name>
</gene>
<evidence type="ECO:0000313" key="2">
    <source>
        <dbReference type="Proteomes" id="UP000729402"/>
    </source>
</evidence>
<organism evidence="1 2">
    <name type="scientific">Zizania palustris</name>
    <name type="common">Northern wild rice</name>
    <dbReference type="NCBI Taxonomy" id="103762"/>
    <lineage>
        <taxon>Eukaryota</taxon>
        <taxon>Viridiplantae</taxon>
        <taxon>Streptophyta</taxon>
        <taxon>Embryophyta</taxon>
        <taxon>Tracheophyta</taxon>
        <taxon>Spermatophyta</taxon>
        <taxon>Magnoliopsida</taxon>
        <taxon>Liliopsida</taxon>
        <taxon>Poales</taxon>
        <taxon>Poaceae</taxon>
        <taxon>BOP clade</taxon>
        <taxon>Oryzoideae</taxon>
        <taxon>Oryzeae</taxon>
        <taxon>Zizaniinae</taxon>
        <taxon>Zizania</taxon>
    </lineage>
</organism>
<dbReference type="EMBL" id="JAAALK010000082">
    <property type="protein sequence ID" value="KAG8087712.1"/>
    <property type="molecule type" value="Genomic_DNA"/>
</dbReference>
<proteinExistence type="predicted"/>
<evidence type="ECO:0000313" key="1">
    <source>
        <dbReference type="EMBL" id="KAG8087712.1"/>
    </source>
</evidence>
<name>A0A8J5WFD8_ZIZPA</name>